<dbReference type="Gene3D" id="1.10.287.130">
    <property type="match status" value="1"/>
</dbReference>
<dbReference type="InterPro" id="IPR003594">
    <property type="entry name" value="HATPase_dom"/>
</dbReference>
<dbReference type="Gene3D" id="3.30.565.10">
    <property type="entry name" value="Histidine kinase-like ATPase, C-terminal domain"/>
    <property type="match status" value="1"/>
</dbReference>
<dbReference type="GO" id="GO:0000155">
    <property type="term" value="F:phosphorelay sensor kinase activity"/>
    <property type="evidence" value="ECO:0007669"/>
    <property type="project" value="InterPro"/>
</dbReference>
<dbReference type="InterPro" id="IPR005467">
    <property type="entry name" value="His_kinase_dom"/>
</dbReference>
<comment type="caution">
    <text evidence="8">The sequence shown here is derived from an EMBL/GenBank/DDBJ whole genome shotgun (WGS) entry which is preliminary data.</text>
</comment>
<dbReference type="Pfam" id="PF02518">
    <property type="entry name" value="HATPase_c"/>
    <property type="match status" value="1"/>
</dbReference>
<keyword evidence="5" id="KW-0067">ATP-binding</keyword>
<dbReference type="PROSITE" id="PS50109">
    <property type="entry name" value="HIS_KIN"/>
    <property type="match status" value="1"/>
</dbReference>
<dbReference type="InterPro" id="IPR003661">
    <property type="entry name" value="HisK_dim/P_dom"/>
</dbReference>
<feature type="domain" description="Histidine kinase" evidence="7">
    <location>
        <begin position="32"/>
        <end position="240"/>
    </location>
</feature>
<dbReference type="PANTHER" id="PTHR43065">
    <property type="entry name" value="SENSOR HISTIDINE KINASE"/>
    <property type="match status" value="1"/>
</dbReference>
<dbReference type="SMART" id="SM00387">
    <property type="entry name" value="HATPase_c"/>
    <property type="match status" value="1"/>
</dbReference>
<reference evidence="8" key="1">
    <citation type="journal article" date="2015" name="Nature">
        <title>Complex archaea that bridge the gap between prokaryotes and eukaryotes.</title>
        <authorList>
            <person name="Spang A."/>
            <person name="Saw J.H."/>
            <person name="Jorgensen S.L."/>
            <person name="Zaremba-Niedzwiedzka K."/>
            <person name="Martijn J."/>
            <person name="Lind A.E."/>
            <person name="van Eijk R."/>
            <person name="Schleper C."/>
            <person name="Guy L."/>
            <person name="Ettema T.J."/>
        </authorList>
    </citation>
    <scope>NUCLEOTIDE SEQUENCE</scope>
</reference>
<dbReference type="PRINTS" id="PR00344">
    <property type="entry name" value="BCTRLSENSOR"/>
</dbReference>
<dbReference type="GO" id="GO:0005524">
    <property type="term" value="F:ATP binding"/>
    <property type="evidence" value="ECO:0007669"/>
    <property type="project" value="UniProtKB-KW"/>
</dbReference>
<dbReference type="EMBL" id="LAZR01028881">
    <property type="protein sequence ID" value="KKL61233.1"/>
    <property type="molecule type" value="Genomic_DNA"/>
</dbReference>
<protein>
    <recommendedName>
        <fullName evidence="7">Histidine kinase domain-containing protein</fullName>
    </recommendedName>
</protein>
<keyword evidence="3" id="KW-0547">Nucleotide-binding</keyword>
<evidence type="ECO:0000259" key="7">
    <source>
        <dbReference type="PROSITE" id="PS50109"/>
    </source>
</evidence>
<dbReference type="AlphaFoldDB" id="A0A0F9DHR5"/>
<dbReference type="SMART" id="SM00388">
    <property type="entry name" value="HisKA"/>
    <property type="match status" value="1"/>
</dbReference>
<evidence type="ECO:0000256" key="3">
    <source>
        <dbReference type="ARBA" id="ARBA00022741"/>
    </source>
</evidence>
<evidence type="ECO:0000256" key="6">
    <source>
        <dbReference type="ARBA" id="ARBA00023012"/>
    </source>
</evidence>
<keyword evidence="2" id="KW-0808">Transferase</keyword>
<keyword evidence="1" id="KW-0597">Phosphoprotein</keyword>
<dbReference type="SUPFAM" id="SSF47384">
    <property type="entry name" value="Homodimeric domain of signal transducing histidine kinase"/>
    <property type="match status" value="1"/>
</dbReference>
<dbReference type="PANTHER" id="PTHR43065:SF10">
    <property type="entry name" value="PEROXIDE STRESS-ACTIVATED HISTIDINE KINASE MAK3"/>
    <property type="match status" value="1"/>
</dbReference>
<evidence type="ECO:0000256" key="1">
    <source>
        <dbReference type="ARBA" id="ARBA00022553"/>
    </source>
</evidence>
<dbReference type="InterPro" id="IPR004358">
    <property type="entry name" value="Sig_transdc_His_kin-like_C"/>
</dbReference>
<dbReference type="InterPro" id="IPR036890">
    <property type="entry name" value="HATPase_C_sf"/>
</dbReference>
<dbReference type="CDD" id="cd00082">
    <property type="entry name" value="HisKA"/>
    <property type="match status" value="1"/>
</dbReference>
<organism evidence="8">
    <name type="scientific">marine sediment metagenome</name>
    <dbReference type="NCBI Taxonomy" id="412755"/>
    <lineage>
        <taxon>unclassified sequences</taxon>
        <taxon>metagenomes</taxon>
        <taxon>ecological metagenomes</taxon>
    </lineage>
</organism>
<name>A0A0F9DHR5_9ZZZZ</name>
<evidence type="ECO:0000313" key="8">
    <source>
        <dbReference type="EMBL" id="KKL61233.1"/>
    </source>
</evidence>
<feature type="non-terminal residue" evidence="8">
    <location>
        <position position="1"/>
    </location>
</feature>
<keyword evidence="4" id="KW-0418">Kinase</keyword>
<evidence type="ECO:0000256" key="4">
    <source>
        <dbReference type="ARBA" id="ARBA00022777"/>
    </source>
</evidence>
<dbReference type="SUPFAM" id="SSF55874">
    <property type="entry name" value="ATPase domain of HSP90 chaperone/DNA topoisomerase II/histidine kinase"/>
    <property type="match status" value="1"/>
</dbReference>
<dbReference type="Pfam" id="PF00512">
    <property type="entry name" value="HisKA"/>
    <property type="match status" value="1"/>
</dbReference>
<evidence type="ECO:0000256" key="5">
    <source>
        <dbReference type="ARBA" id="ARBA00022840"/>
    </source>
</evidence>
<evidence type="ECO:0000256" key="2">
    <source>
        <dbReference type="ARBA" id="ARBA00022679"/>
    </source>
</evidence>
<keyword evidence="6" id="KW-0902">Two-component regulatory system</keyword>
<sequence>EREKKTKQELLALEEHVKRVEKIAAIGEVAARLAHEIKNPLASLSGSIQLIKDDISHDPEHEKLMRIISREADRLNDLVSSFLLFARPPAGKPEAINLSKALSETIDLFEQDGACRGRIEIRKELIGNCWVEMDPGHLSQIAWNLLLNAVEAIECKGEVEVKMYPIKNKYVGISITDNGCGITKEVMKSIFDPFFTTKPKGSGLGLSIVYSMVETYGGRLTVDSRINEGTTFTLKLKEIDPPRSLLAI</sequence>
<dbReference type="InterPro" id="IPR036097">
    <property type="entry name" value="HisK_dim/P_sf"/>
</dbReference>
<gene>
    <name evidence="8" type="ORF">LCGC14_2197340</name>
</gene>
<accession>A0A0F9DHR5</accession>
<proteinExistence type="predicted"/>